<dbReference type="Gene3D" id="3.40.50.1820">
    <property type="entry name" value="alpha/beta hydrolase"/>
    <property type="match status" value="1"/>
</dbReference>
<dbReference type="OrthoDB" id="869379at2"/>
<gene>
    <name evidence="3" type="ordered locus">Thivi_1395</name>
</gene>
<dbReference type="STRING" id="765911.Thivi_1395"/>
<dbReference type="AlphaFoldDB" id="I3Y8T5"/>
<dbReference type="eggNOG" id="COG1075">
    <property type="taxonomic scope" value="Bacteria"/>
</dbReference>
<dbReference type="RefSeq" id="WP_014777878.1">
    <property type="nucleotide sequence ID" value="NC_018012.1"/>
</dbReference>
<dbReference type="SUPFAM" id="SSF53474">
    <property type="entry name" value="alpha/beta-Hydrolases"/>
    <property type="match status" value="1"/>
</dbReference>
<feature type="compositionally biased region" description="Basic and acidic residues" evidence="1">
    <location>
        <begin position="512"/>
        <end position="521"/>
    </location>
</feature>
<evidence type="ECO:0000259" key="2">
    <source>
        <dbReference type="Pfam" id="PF12697"/>
    </source>
</evidence>
<feature type="region of interest" description="Disordered" evidence="1">
    <location>
        <begin position="494"/>
        <end position="521"/>
    </location>
</feature>
<protein>
    <recommendedName>
        <fullName evidence="2">AB hydrolase-1 domain-containing protein</fullName>
    </recommendedName>
</protein>
<dbReference type="KEGG" id="tvi:Thivi_1395"/>
<evidence type="ECO:0000313" key="4">
    <source>
        <dbReference type="Proteomes" id="UP000006062"/>
    </source>
</evidence>
<reference evidence="3 4" key="1">
    <citation type="submission" date="2012-06" db="EMBL/GenBank/DDBJ databases">
        <title>Complete sequence of Thiocystis violascens DSM 198.</title>
        <authorList>
            <consortium name="US DOE Joint Genome Institute"/>
            <person name="Lucas S."/>
            <person name="Han J."/>
            <person name="Lapidus A."/>
            <person name="Cheng J.-F."/>
            <person name="Goodwin L."/>
            <person name="Pitluck S."/>
            <person name="Peters L."/>
            <person name="Ovchinnikova G."/>
            <person name="Teshima H."/>
            <person name="Detter J.C."/>
            <person name="Han C."/>
            <person name="Tapia R."/>
            <person name="Land M."/>
            <person name="Hauser L."/>
            <person name="Kyrpides N."/>
            <person name="Ivanova N."/>
            <person name="Pagani I."/>
            <person name="Vogl K."/>
            <person name="Liu Z."/>
            <person name="Frigaard N.-U."/>
            <person name="Bryant D."/>
            <person name="Woyke T."/>
        </authorList>
    </citation>
    <scope>NUCLEOTIDE SEQUENCE [LARGE SCALE GENOMIC DNA]</scope>
    <source>
        <strain evidence="4">ATCC 17096 / DSM 198 / 6111</strain>
    </source>
</reference>
<dbReference type="InterPro" id="IPR029058">
    <property type="entry name" value="AB_hydrolase_fold"/>
</dbReference>
<dbReference type="HOGENOM" id="CLU_016928_0_0_6"/>
<dbReference type="PANTHER" id="PTHR37946:SF1">
    <property type="entry name" value="SLL1969 PROTEIN"/>
    <property type="match status" value="1"/>
</dbReference>
<evidence type="ECO:0000256" key="1">
    <source>
        <dbReference type="SAM" id="MobiDB-lite"/>
    </source>
</evidence>
<name>I3Y8T5_THIV6</name>
<dbReference type="EMBL" id="CP003154">
    <property type="protein sequence ID" value="AFL73403.1"/>
    <property type="molecule type" value="Genomic_DNA"/>
</dbReference>
<dbReference type="InterPro" id="IPR000073">
    <property type="entry name" value="AB_hydrolase_1"/>
</dbReference>
<keyword evidence="4" id="KW-1185">Reference proteome</keyword>
<dbReference type="PANTHER" id="PTHR37946">
    <property type="entry name" value="SLL1969 PROTEIN"/>
    <property type="match status" value="1"/>
</dbReference>
<dbReference type="Proteomes" id="UP000006062">
    <property type="component" value="Chromosome"/>
</dbReference>
<evidence type="ECO:0000313" key="3">
    <source>
        <dbReference type="EMBL" id="AFL73403.1"/>
    </source>
</evidence>
<sequence length="521" mass="55917">MFNPTTSSFTQSLIPLVFSCLVLAGCQSVPTLSARSLGTQLNESLRALAAPDSREPDRARALAESRRLTADHLPELLEDATTSALSPAGATLPGIHAPADFGDLVPVPTSHVTTPGLHRVGIGLPMVGVLPPADANAPRAGYRVPLTLLALPKSNPTECCDVALVDPERVSSVRTVHGDFATAMDLEAPIDATRATGPRPFTGLLKLLRPGRFSGRPRVVFLQPFDPDKIPVVLVHGLMSTPHMWAPLVKALLADGRIRGHFQFWFFFYPTGQPVPLSAFQFRDALDAVAHNHGHHKPMILVGHSMGGILSRAQVSRMSEREAETVRSGIASLPETSLVRRSLIFEPRPDVSRAIFMFTPHRGSRLAANSLGAWGVRLIRLPDWLLGTLMHYALLIPEIAEGRPPTSIHGLSPNSSFLRALDRTQPTVPTHSILGDRGRRRGSLLASSDGVVAYSSAHLAAAKSEVVVPAGHGGFANPLAIAELRRILHQELAETSGPGKSASMTSNSMPGKHRDAANKRK</sequence>
<proteinExistence type="predicted"/>
<dbReference type="Pfam" id="PF12697">
    <property type="entry name" value="Abhydrolase_6"/>
    <property type="match status" value="1"/>
</dbReference>
<organism evidence="3 4">
    <name type="scientific">Thiocystis violascens (strain ATCC 17096 / DSM 198 / 6111)</name>
    <name type="common">Chromatium violascens</name>
    <dbReference type="NCBI Taxonomy" id="765911"/>
    <lineage>
        <taxon>Bacteria</taxon>
        <taxon>Pseudomonadati</taxon>
        <taxon>Pseudomonadota</taxon>
        <taxon>Gammaproteobacteria</taxon>
        <taxon>Chromatiales</taxon>
        <taxon>Chromatiaceae</taxon>
        <taxon>Thiocystis</taxon>
    </lineage>
</organism>
<accession>I3Y8T5</accession>
<feature type="domain" description="AB hydrolase-1" evidence="2">
    <location>
        <begin position="232"/>
        <end position="483"/>
    </location>
</feature>